<evidence type="ECO:0000313" key="3">
    <source>
        <dbReference type="Proteomes" id="UP001195483"/>
    </source>
</evidence>
<sequence>MQSISVLVEGRKCYMKVTKSTTCGDVIQHLMNYNGMKENEKDSYFLIVSNNITEKQLSNNANILNESNDLNSKINKTHFIMRKKTHLSVPKISIAKRKRLFEKSSAKEEKFEKVASNPLDTLKYAPQEKVSEQIRGVKRLYQLVQVQKRRLNELNQKLNGTAKFCKQTMGKKTIDSKADNSLDQFLMNVNKENMQGFLNFCDMVATKKMENLSSVLPIASSVDRSVMDAHVKLMPHTFESPLVEYKKEIPLENETSLSELNNAFEDVTNDVLILDDKPYHRSEGEGHIGAVALPPNRSLTIADPSRMRRNEKLLQSTPLANKTMTYLNKSIKESRMMRQFGSTRVPLEPPTNLQLMEIPRCDSSLKRRPDGDLSMFISQRKPALSSQEDKCKYIWEQSYVSDSDDSLDQISLHKELDDAVLDNFDDERNVYMESPSSLTVFSSKLPNDHDHPLLAFDRCPREFPHVHDVQQEANDDLNIGNLKKKLVNYSFSESDISSLSCESIGISCDCKKTPCATFTRDYVTRFGYSPESGSNDGPSCI</sequence>
<keyword evidence="3" id="KW-1185">Reference proteome</keyword>
<proteinExistence type="predicted"/>
<reference evidence="2" key="3">
    <citation type="submission" date="2023-05" db="EMBL/GenBank/DDBJ databases">
        <authorList>
            <person name="Smith C.H."/>
        </authorList>
    </citation>
    <scope>NUCLEOTIDE SEQUENCE</scope>
    <source>
        <strain evidence="2">CHS0354</strain>
        <tissue evidence="2">Mantle</tissue>
    </source>
</reference>
<comment type="caution">
    <text evidence="2">The sequence shown here is derived from an EMBL/GenBank/DDBJ whole genome shotgun (WGS) entry which is preliminary data.</text>
</comment>
<name>A0AAE0VL07_9BIVA</name>
<dbReference type="EMBL" id="JAEAOA010001897">
    <property type="protein sequence ID" value="KAK3581521.1"/>
    <property type="molecule type" value="Genomic_DNA"/>
</dbReference>
<dbReference type="InterPro" id="IPR000159">
    <property type="entry name" value="RA_dom"/>
</dbReference>
<dbReference type="Pfam" id="PF00788">
    <property type="entry name" value="RA"/>
    <property type="match status" value="1"/>
</dbReference>
<evidence type="ECO:0000313" key="2">
    <source>
        <dbReference type="EMBL" id="KAK3581521.1"/>
    </source>
</evidence>
<protein>
    <recommendedName>
        <fullName evidence="1">Ras-associating domain-containing protein</fullName>
    </recommendedName>
</protein>
<dbReference type="Gene3D" id="3.10.20.90">
    <property type="entry name" value="Phosphatidylinositol 3-kinase Catalytic Subunit, Chain A, domain 1"/>
    <property type="match status" value="1"/>
</dbReference>
<dbReference type="AlphaFoldDB" id="A0AAE0VL07"/>
<feature type="domain" description="Ras-associating" evidence="1">
    <location>
        <begin position="13"/>
        <end position="84"/>
    </location>
</feature>
<accession>A0AAE0VL07</accession>
<dbReference type="GO" id="GO:0007165">
    <property type="term" value="P:signal transduction"/>
    <property type="evidence" value="ECO:0007669"/>
    <property type="project" value="InterPro"/>
</dbReference>
<organism evidence="2 3">
    <name type="scientific">Potamilus streckersoni</name>
    <dbReference type="NCBI Taxonomy" id="2493646"/>
    <lineage>
        <taxon>Eukaryota</taxon>
        <taxon>Metazoa</taxon>
        <taxon>Spiralia</taxon>
        <taxon>Lophotrochozoa</taxon>
        <taxon>Mollusca</taxon>
        <taxon>Bivalvia</taxon>
        <taxon>Autobranchia</taxon>
        <taxon>Heteroconchia</taxon>
        <taxon>Palaeoheterodonta</taxon>
        <taxon>Unionida</taxon>
        <taxon>Unionoidea</taxon>
        <taxon>Unionidae</taxon>
        <taxon>Ambleminae</taxon>
        <taxon>Lampsilini</taxon>
        <taxon>Potamilus</taxon>
    </lineage>
</organism>
<reference evidence="2" key="2">
    <citation type="journal article" date="2021" name="Genome Biol. Evol.">
        <title>Developing a high-quality reference genome for a parasitic bivalve with doubly uniparental inheritance (Bivalvia: Unionida).</title>
        <authorList>
            <person name="Smith C.H."/>
        </authorList>
    </citation>
    <scope>NUCLEOTIDE SEQUENCE</scope>
    <source>
        <strain evidence="2">CHS0354</strain>
        <tissue evidence="2">Mantle</tissue>
    </source>
</reference>
<evidence type="ECO:0000259" key="1">
    <source>
        <dbReference type="Pfam" id="PF00788"/>
    </source>
</evidence>
<dbReference type="Proteomes" id="UP001195483">
    <property type="component" value="Unassembled WGS sequence"/>
</dbReference>
<gene>
    <name evidence="2" type="ORF">CHS0354_031863</name>
</gene>
<reference evidence="2" key="1">
    <citation type="journal article" date="2021" name="Genome Biol. Evol.">
        <title>A High-Quality Reference Genome for a Parasitic Bivalve with Doubly Uniparental Inheritance (Bivalvia: Unionida).</title>
        <authorList>
            <person name="Smith C.H."/>
        </authorList>
    </citation>
    <scope>NUCLEOTIDE SEQUENCE</scope>
    <source>
        <strain evidence="2">CHS0354</strain>
    </source>
</reference>